<sequence length="370" mass="41254">MGEASTAKMEDIVAAVFPTSKPTKAPLIQKQSNSIFHRLFYFLVMITLRIVSSIFLYLTRTRYIQSVLPKQPFHSTSGAPTLQKVYSIRPSLAHRIFVPSNYQADEALVSAPLPVYIDIHGGGYAFCDAAFDDEFCYGFSNANRMLVISISYRKAPFHRFPTQINDLVAVIQELCDDVSLPIDRSRIVIGGASAGGNLALAVAQMMQTIHPGLIKAVLALYPVCDYTKTVEAQLASRPKDSGSDPLTAIMNLCAWGYIPQGQDLRDPLVSVALARKEELPPRIFLIGCELDLMCSDVEKMAEKLGSEGPGERSGTELCWQQNGVRWEKILDHRHGFDQFPASGERGYIARRRGRKLRDDMASWIFREVFV</sequence>
<dbReference type="PANTHER" id="PTHR48081:SF8">
    <property type="entry name" value="ALPHA_BETA HYDROLASE FOLD-3 DOMAIN-CONTAINING PROTEIN-RELATED"/>
    <property type="match status" value="1"/>
</dbReference>
<feature type="transmembrane region" description="Helical" evidence="2">
    <location>
        <begin position="39"/>
        <end position="58"/>
    </location>
</feature>
<gene>
    <name evidence="4" type="ORF">PVAG01_01961</name>
</gene>
<evidence type="ECO:0000313" key="4">
    <source>
        <dbReference type="EMBL" id="KAL3428451.1"/>
    </source>
</evidence>
<organism evidence="4 5">
    <name type="scientific">Phlyctema vagabunda</name>
    <dbReference type="NCBI Taxonomy" id="108571"/>
    <lineage>
        <taxon>Eukaryota</taxon>
        <taxon>Fungi</taxon>
        <taxon>Dikarya</taxon>
        <taxon>Ascomycota</taxon>
        <taxon>Pezizomycotina</taxon>
        <taxon>Leotiomycetes</taxon>
        <taxon>Helotiales</taxon>
        <taxon>Dermateaceae</taxon>
        <taxon>Phlyctema</taxon>
    </lineage>
</organism>
<dbReference type="PANTHER" id="PTHR48081">
    <property type="entry name" value="AB HYDROLASE SUPERFAMILY PROTEIN C4A8.06C"/>
    <property type="match status" value="1"/>
</dbReference>
<keyword evidence="2" id="KW-0812">Transmembrane</keyword>
<keyword evidence="5" id="KW-1185">Reference proteome</keyword>
<accession>A0ABR4PZI0</accession>
<feature type="domain" description="Alpha/beta hydrolase fold-3" evidence="3">
    <location>
        <begin position="118"/>
        <end position="308"/>
    </location>
</feature>
<dbReference type="Gene3D" id="3.40.50.1820">
    <property type="entry name" value="alpha/beta hydrolase"/>
    <property type="match status" value="1"/>
</dbReference>
<keyword evidence="1 4" id="KW-0378">Hydrolase</keyword>
<dbReference type="SUPFAM" id="SSF53474">
    <property type="entry name" value="alpha/beta-Hydrolases"/>
    <property type="match status" value="1"/>
</dbReference>
<dbReference type="EMBL" id="JBFCZG010000001">
    <property type="protein sequence ID" value="KAL3428451.1"/>
    <property type="molecule type" value="Genomic_DNA"/>
</dbReference>
<evidence type="ECO:0000256" key="1">
    <source>
        <dbReference type="ARBA" id="ARBA00022801"/>
    </source>
</evidence>
<evidence type="ECO:0000313" key="5">
    <source>
        <dbReference type="Proteomes" id="UP001629113"/>
    </source>
</evidence>
<keyword evidence="2" id="KW-1133">Transmembrane helix</keyword>
<protein>
    <submittedName>
        <fullName evidence="4">Alpha beta hydrolase fold protein</fullName>
    </submittedName>
</protein>
<dbReference type="InterPro" id="IPR013094">
    <property type="entry name" value="AB_hydrolase_3"/>
</dbReference>
<evidence type="ECO:0000259" key="3">
    <source>
        <dbReference type="Pfam" id="PF07859"/>
    </source>
</evidence>
<evidence type="ECO:0000256" key="2">
    <source>
        <dbReference type="SAM" id="Phobius"/>
    </source>
</evidence>
<dbReference type="InterPro" id="IPR029058">
    <property type="entry name" value="AB_hydrolase_fold"/>
</dbReference>
<dbReference type="GO" id="GO:0016787">
    <property type="term" value="F:hydrolase activity"/>
    <property type="evidence" value="ECO:0007669"/>
    <property type="project" value="UniProtKB-KW"/>
</dbReference>
<dbReference type="Proteomes" id="UP001629113">
    <property type="component" value="Unassembled WGS sequence"/>
</dbReference>
<dbReference type="InterPro" id="IPR050300">
    <property type="entry name" value="GDXG_lipolytic_enzyme"/>
</dbReference>
<comment type="caution">
    <text evidence="4">The sequence shown here is derived from an EMBL/GenBank/DDBJ whole genome shotgun (WGS) entry which is preliminary data.</text>
</comment>
<name>A0ABR4PZI0_9HELO</name>
<keyword evidence="2" id="KW-0472">Membrane</keyword>
<dbReference type="Pfam" id="PF07859">
    <property type="entry name" value="Abhydrolase_3"/>
    <property type="match status" value="1"/>
</dbReference>
<reference evidence="4 5" key="1">
    <citation type="submission" date="2024-06" db="EMBL/GenBank/DDBJ databases">
        <title>Complete genome of Phlyctema vagabunda strain 19-DSS-EL-015.</title>
        <authorList>
            <person name="Fiorenzani C."/>
        </authorList>
    </citation>
    <scope>NUCLEOTIDE SEQUENCE [LARGE SCALE GENOMIC DNA]</scope>
    <source>
        <strain evidence="4 5">19-DSS-EL-015</strain>
    </source>
</reference>
<proteinExistence type="predicted"/>